<evidence type="ECO:0000259" key="8">
    <source>
        <dbReference type="Pfam" id="PF04389"/>
    </source>
</evidence>
<evidence type="ECO:0000313" key="10">
    <source>
        <dbReference type="Proteomes" id="UP000659047"/>
    </source>
</evidence>
<feature type="domain" description="Peptidase M28" evidence="8">
    <location>
        <begin position="101"/>
        <end position="324"/>
    </location>
</feature>
<dbReference type="InterPro" id="IPR007484">
    <property type="entry name" value="Peptidase_M28"/>
</dbReference>
<dbReference type="EMBL" id="JAEPBH010000025">
    <property type="protein sequence ID" value="MBK4715771.1"/>
    <property type="molecule type" value="Genomic_DNA"/>
</dbReference>
<evidence type="ECO:0000256" key="6">
    <source>
        <dbReference type="ARBA" id="ARBA00022833"/>
    </source>
</evidence>
<dbReference type="RefSeq" id="WP_238713992.1">
    <property type="nucleotide sequence ID" value="NZ_JAEPBH010000025.1"/>
</dbReference>
<dbReference type="GO" id="GO:0046872">
    <property type="term" value="F:metal ion binding"/>
    <property type="evidence" value="ECO:0007669"/>
    <property type="project" value="UniProtKB-KW"/>
</dbReference>
<dbReference type="Gene3D" id="3.40.630.10">
    <property type="entry name" value="Zn peptidases"/>
    <property type="match status" value="1"/>
</dbReference>
<name>A0A8K0XWZ5_9ENTR</name>
<evidence type="ECO:0000256" key="4">
    <source>
        <dbReference type="ARBA" id="ARBA00022729"/>
    </source>
</evidence>
<dbReference type="PANTHER" id="PTHR12147:SF56">
    <property type="entry name" value="AMINOPEPTIDASE YDR415C-RELATED"/>
    <property type="match status" value="1"/>
</dbReference>
<evidence type="ECO:0000256" key="2">
    <source>
        <dbReference type="ARBA" id="ARBA00022670"/>
    </source>
</evidence>
<evidence type="ECO:0000256" key="7">
    <source>
        <dbReference type="SAM" id="SignalP"/>
    </source>
</evidence>
<dbReference type="GO" id="GO:0006508">
    <property type="term" value="P:proteolysis"/>
    <property type="evidence" value="ECO:0007669"/>
    <property type="project" value="UniProtKB-KW"/>
</dbReference>
<keyword evidence="5 9" id="KW-0378">Hydrolase</keyword>
<accession>A0A8K0XWZ5</accession>
<dbReference type="EC" id="3.4.11.-" evidence="9"/>
<evidence type="ECO:0000256" key="5">
    <source>
        <dbReference type="ARBA" id="ARBA00022801"/>
    </source>
</evidence>
<keyword evidence="1 9" id="KW-0031">Aminopeptidase</keyword>
<protein>
    <submittedName>
        <fullName evidence="9">Aminopeptidase</fullName>
        <ecNumber evidence="9">3.4.11.-</ecNumber>
    </submittedName>
</protein>
<sequence length="345" mass="38111">MFSALRRSASWLVLGFFCSFSTLANTPEPGAIASAQARHIATVFPGRMTGTPAEMLAVEYVHQQFLKWGYKSNTRLFPASYLYNRRDGEKYKQHVTGSMAIAMHKGSSPQQIIIMAHVDTYAPLSDNDCDKNLGGLSLQGIDDNASGVGVMLELAERFKDTPTRYSIRFIATSGEEEGMLGAQDILQRMPLSERKNTLLVINLDSLITGERLYFNNGKNTPVAVRKLTRDRALSIAHQHGIAASTNPELNPRFPHATGCCNDADVFDNAGIPILSVEAADWTRGNKDDAQKRARNKALPKGESWHSVQYDNVPHLDKWLPGQIEARSRDVVRIMLPLVSELAKAG</sequence>
<evidence type="ECO:0000256" key="3">
    <source>
        <dbReference type="ARBA" id="ARBA00022723"/>
    </source>
</evidence>
<feature type="chain" id="PRO_5035481549" evidence="7">
    <location>
        <begin position="25"/>
        <end position="345"/>
    </location>
</feature>
<comment type="caution">
    <text evidence="9">The sequence shown here is derived from an EMBL/GenBank/DDBJ whole genome shotgun (WGS) entry which is preliminary data.</text>
</comment>
<organism evidence="9 10">
    <name type="scientific">Tenebrionibacter intestinalis</name>
    <dbReference type="NCBI Taxonomy" id="2799638"/>
    <lineage>
        <taxon>Bacteria</taxon>
        <taxon>Pseudomonadati</taxon>
        <taxon>Pseudomonadota</taxon>
        <taxon>Gammaproteobacteria</taxon>
        <taxon>Enterobacterales</taxon>
        <taxon>Enterobacteriaceae</taxon>
        <taxon>Tenebrionibacter/Tenebrionicola group</taxon>
        <taxon>Tenebrionibacter</taxon>
    </lineage>
</organism>
<dbReference type="GO" id="GO:0004177">
    <property type="term" value="F:aminopeptidase activity"/>
    <property type="evidence" value="ECO:0007669"/>
    <property type="project" value="UniProtKB-KW"/>
</dbReference>
<keyword evidence="2" id="KW-0645">Protease</keyword>
<dbReference type="InterPro" id="IPR045175">
    <property type="entry name" value="M28_fam"/>
</dbReference>
<keyword evidence="6" id="KW-0862">Zinc</keyword>
<dbReference type="Proteomes" id="UP000659047">
    <property type="component" value="Unassembled WGS sequence"/>
</dbReference>
<dbReference type="SUPFAM" id="SSF53187">
    <property type="entry name" value="Zn-dependent exopeptidases"/>
    <property type="match status" value="1"/>
</dbReference>
<dbReference type="Pfam" id="PF04389">
    <property type="entry name" value="Peptidase_M28"/>
    <property type="match status" value="1"/>
</dbReference>
<evidence type="ECO:0000313" key="9">
    <source>
        <dbReference type="EMBL" id="MBK4715771.1"/>
    </source>
</evidence>
<gene>
    <name evidence="9" type="ORF">JJB97_10605</name>
</gene>
<dbReference type="PANTHER" id="PTHR12147">
    <property type="entry name" value="METALLOPEPTIDASE M28 FAMILY MEMBER"/>
    <property type="match status" value="1"/>
</dbReference>
<dbReference type="AlphaFoldDB" id="A0A8K0XWZ5"/>
<dbReference type="GO" id="GO:0008235">
    <property type="term" value="F:metalloexopeptidase activity"/>
    <property type="evidence" value="ECO:0007669"/>
    <property type="project" value="InterPro"/>
</dbReference>
<dbReference type="NCBIfam" id="NF007568">
    <property type="entry name" value="PRK10199.1"/>
    <property type="match status" value="1"/>
</dbReference>
<feature type="signal peptide" evidence="7">
    <location>
        <begin position="1"/>
        <end position="24"/>
    </location>
</feature>
<proteinExistence type="predicted"/>
<dbReference type="FunFam" id="3.40.630.10:FF:000038">
    <property type="entry name" value="Alkaline phosphatase isozyme conversion"/>
    <property type="match status" value="1"/>
</dbReference>
<keyword evidence="10" id="KW-1185">Reference proteome</keyword>
<evidence type="ECO:0000256" key="1">
    <source>
        <dbReference type="ARBA" id="ARBA00022438"/>
    </source>
</evidence>
<keyword evidence="3" id="KW-0479">Metal-binding</keyword>
<keyword evidence="4 7" id="KW-0732">Signal</keyword>
<reference evidence="9" key="1">
    <citation type="submission" date="2021-01" db="EMBL/GenBank/DDBJ databases">
        <title>Intestinitalea alba gen. nov., sp. nov., a novel genus of the family Enterobacteriaceae, isolated from the gut of the plastic-eating mealworm Tenebrio molitor L.</title>
        <authorList>
            <person name="Yang Y."/>
        </authorList>
    </citation>
    <scope>NUCLEOTIDE SEQUENCE</scope>
    <source>
        <strain evidence="9">BIT-L3</strain>
    </source>
</reference>